<dbReference type="EMBL" id="CM002927">
    <property type="protein sequence ID" value="KGN48857.1"/>
    <property type="molecule type" value="Genomic_DNA"/>
</dbReference>
<dbReference type="Proteomes" id="UP000029981">
    <property type="component" value="Chromosome 6"/>
</dbReference>
<reference evidence="1 2" key="3">
    <citation type="journal article" date="2010" name="BMC Genomics">
        <title>Transcriptome sequencing and comparative analysis of cucumber flowers with different sex types.</title>
        <authorList>
            <person name="Guo S."/>
            <person name="Zheng Y."/>
            <person name="Joung J.G."/>
            <person name="Liu S."/>
            <person name="Zhang Z."/>
            <person name="Crasta O.R."/>
            <person name="Sobral B.W."/>
            <person name="Xu Y."/>
            <person name="Huang S."/>
            <person name="Fei Z."/>
        </authorList>
    </citation>
    <scope>NUCLEOTIDE SEQUENCE [LARGE SCALE GENOMIC DNA]</scope>
    <source>
        <strain evidence="2">cv. 9930</strain>
    </source>
</reference>
<dbReference type="AlphaFoldDB" id="A0A0A0KKG7"/>
<reference evidence="1 2" key="1">
    <citation type="journal article" date="2009" name="Nat. Genet.">
        <title>The genome of the cucumber, Cucumis sativus L.</title>
        <authorList>
            <person name="Huang S."/>
            <person name="Li R."/>
            <person name="Zhang Z."/>
            <person name="Li L."/>
            <person name="Gu X."/>
            <person name="Fan W."/>
            <person name="Lucas W.J."/>
            <person name="Wang X."/>
            <person name="Xie B."/>
            <person name="Ni P."/>
            <person name="Ren Y."/>
            <person name="Zhu H."/>
            <person name="Li J."/>
            <person name="Lin K."/>
            <person name="Jin W."/>
            <person name="Fei Z."/>
            <person name="Li G."/>
            <person name="Staub J."/>
            <person name="Kilian A."/>
            <person name="van der Vossen E.A."/>
            <person name="Wu Y."/>
            <person name="Guo J."/>
            <person name="He J."/>
            <person name="Jia Z."/>
            <person name="Ren Y."/>
            <person name="Tian G."/>
            <person name="Lu Y."/>
            <person name="Ruan J."/>
            <person name="Qian W."/>
            <person name="Wang M."/>
            <person name="Huang Q."/>
            <person name="Li B."/>
            <person name="Xuan Z."/>
            <person name="Cao J."/>
            <person name="Asan"/>
            <person name="Wu Z."/>
            <person name="Zhang J."/>
            <person name="Cai Q."/>
            <person name="Bai Y."/>
            <person name="Zhao B."/>
            <person name="Han Y."/>
            <person name="Li Y."/>
            <person name="Li X."/>
            <person name="Wang S."/>
            <person name="Shi Q."/>
            <person name="Liu S."/>
            <person name="Cho W.K."/>
            <person name="Kim J.Y."/>
            <person name="Xu Y."/>
            <person name="Heller-Uszynska K."/>
            <person name="Miao H."/>
            <person name="Cheng Z."/>
            <person name="Zhang S."/>
            <person name="Wu J."/>
            <person name="Yang Y."/>
            <person name="Kang H."/>
            <person name="Li M."/>
            <person name="Liang H."/>
            <person name="Ren X."/>
            <person name="Shi Z."/>
            <person name="Wen M."/>
            <person name="Jian M."/>
            <person name="Yang H."/>
            <person name="Zhang G."/>
            <person name="Yang Z."/>
            <person name="Chen R."/>
            <person name="Liu S."/>
            <person name="Li J."/>
            <person name="Ma L."/>
            <person name="Liu H."/>
            <person name="Zhou Y."/>
            <person name="Zhao J."/>
            <person name="Fang X."/>
            <person name="Li G."/>
            <person name="Fang L."/>
            <person name="Li Y."/>
            <person name="Liu D."/>
            <person name="Zheng H."/>
            <person name="Zhang Y."/>
            <person name="Qin N."/>
            <person name="Li Z."/>
            <person name="Yang G."/>
            <person name="Yang S."/>
            <person name="Bolund L."/>
            <person name="Kristiansen K."/>
            <person name="Zheng H."/>
            <person name="Li S."/>
            <person name="Zhang X."/>
            <person name="Yang H."/>
            <person name="Wang J."/>
            <person name="Sun R."/>
            <person name="Zhang B."/>
            <person name="Jiang S."/>
            <person name="Wang J."/>
            <person name="Du Y."/>
            <person name="Li S."/>
        </authorList>
    </citation>
    <scope>NUCLEOTIDE SEQUENCE [LARGE SCALE GENOMIC DNA]</scope>
    <source>
        <strain evidence="2">cv. 9930</strain>
    </source>
</reference>
<protein>
    <submittedName>
        <fullName evidence="1">Uncharacterized protein</fullName>
    </submittedName>
</protein>
<evidence type="ECO:0000313" key="2">
    <source>
        <dbReference type="Proteomes" id="UP000029981"/>
    </source>
</evidence>
<reference evidence="1 2" key="4">
    <citation type="journal article" date="2011" name="BMC Genomics">
        <title>RNA-Seq improves annotation of protein-coding genes in the cucumber genome.</title>
        <authorList>
            <person name="Li Z."/>
            <person name="Zhang Z."/>
            <person name="Yan P."/>
            <person name="Huang S."/>
            <person name="Fei Z."/>
            <person name="Lin K."/>
        </authorList>
    </citation>
    <scope>NUCLEOTIDE SEQUENCE [LARGE SCALE GENOMIC DNA]</scope>
    <source>
        <strain evidence="2">cv. 9930</strain>
    </source>
</reference>
<keyword evidence="2" id="KW-1185">Reference proteome</keyword>
<organism evidence="1 2">
    <name type="scientific">Cucumis sativus</name>
    <name type="common">Cucumber</name>
    <dbReference type="NCBI Taxonomy" id="3659"/>
    <lineage>
        <taxon>Eukaryota</taxon>
        <taxon>Viridiplantae</taxon>
        <taxon>Streptophyta</taxon>
        <taxon>Embryophyta</taxon>
        <taxon>Tracheophyta</taxon>
        <taxon>Spermatophyta</taxon>
        <taxon>Magnoliopsida</taxon>
        <taxon>eudicotyledons</taxon>
        <taxon>Gunneridae</taxon>
        <taxon>Pentapetalae</taxon>
        <taxon>rosids</taxon>
        <taxon>fabids</taxon>
        <taxon>Cucurbitales</taxon>
        <taxon>Cucurbitaceae</taxon>
        <taxon>Benincaseae</taxon>
        <taxon>Cucumis</taxon>
    </lineage>
</organism>
<dbReference type="Gramene" id="KGN48857">
    <property type="protein sequence ID" value="KGN48857"/>
    <property type="gene ID" value="Csa_6G504390"/>
</dbReference>
<evidence type="ECO:0000313" key="1">
    <source>
        <dbReference type="EMBL" id="KGN48857.1"/>
    </source>
</evidence>
<reference evidence="1 2" key="2">
    <citation type="journal article" date="2009" name="PLoS ONE">
        <title>An integrated genetic and cytogenetic map of the cucumber genome.</title>
        <authorList>
            <person name="Ren Y."/>
            <person name="Zhang Z."/>
            <person name="Liu J."/>
            <person name="Staub J.E."/>
            <person name="Han Y."/>
            <person name="Cheng Z."/>
            <person name="Li X."/>
            <person name="Lu J."/>
            <person name="Miao H."/>
            <person name="Kang H."/>
            <person name="Xie B."/>
            <person name="Gu X."/>
            <person name="Wang X."/>
            <person name="Du Y."/>
            <person name="Jin W."/>
            <person name="Huang S."/>
        </authorList>
    </citation>
    <scope>NUCLEOTIDE SEQUENCE [LARGE SCALE GENOMIC DNA]</scope>
    <source>
        <strain evidence="2">cv. 9930</strain>
    </source>
</reference>
<gene>
    <name evidence="1" type="ORF">Csa_6G504390</name>
</gene>
<accession>A0A0A0KKG7</accession>
<sequence>MLNNNFVFLKQWSETPISSEWIPPAPLTEQTLPIFLSRESAFYSFCFSTFRGRAHGASGQNISTGKQGVKKFRSGRVPADCGGSDKQFVLFEFSY</sequence>
<proteinExistence type="predicted"/>
<name>A0A0A0KKG7_CUCSA</name>